<dbReference type="InterPro" id="IPR000847">
    <property type="entry name" value="LysR_HTH_N"/>
</dbReference>
<evidence type="ECO:0000256" key="1">
    <source>
        <dbReference type="ARBA" id="ARBA00009437"/>
    </source>
</evidence>
<keyword evidence="2" id="KW-0805">Transcription regulation</keyword>
<comment type="similarity">
    <text evidence="1">Belongs to the LysR transcriptional regulatory family.</text>
</comment>
<dbReference type="PANTHER" id="PTHR30537">
    <property type="entry name" value="HTH-TYPE TRANSCRIPTIONAL REGULATOR"/>
    <property type="match status" value="1"/>
</dbReference>
<name>A0A9P3T4G5_KLUIN</name>
<dbReference type="FunFam" id="1.10.10.10:FF:000001">
    <property type="entry name" value="LysR family transcriptional regulator"/>
    <property type="match status" value="1"/>
</dbReference>
<protein>
    <submittedName>
        <fullName evidence="6">LysR family transcriptional regulator</fullName>
    </submittedName>
</protein>
<dbReference type="PRINTS" id="PR00039">
    <property type="entry name" value="HTHLYSR"/>
</dbReference>
<feature type="domain" description="HTH lysR-type" evidence="5">
    <location>
        <begin position="1"/>
        <end position="64"/>
    </location>
</feature>
<evidence type="ECO:0000313" key="7">
    <source>
        <dbReference type="EMBL" id="HAT3585187.1"/>
    </source>
</evidence>
<dbReference type="RefSeq" id="WP_047370715.1">
    <property type="nucleotide sequence ID" value="NZ_CABMNU010000005.1"/>
</dbReference>
<dbReference type="Pfam" id="PF00126">
    <property type="entry name" value="HTH_1"/>
    <property type="match status" value="1"/>
</dbReference>
<accession>A0A9P3T4G5</accession>
<dbReference type="Gene3D" id="3.40.190.10">
    <property type="entry name" value="Periplasmic binding protein-like II"/>
    <property type="match status" value="2"/>
</dbReference>
<organism evidence="6 8">
    <name type="scientific">Kluyvera intermedia</name>
    <name type="common">Enterobacter intermedius</name>
    <dbReference type="NCBI Taxonomy" id="61648"/>
    <lineage>
        <taxon>Bacteria</taxon>
        <taxon>Pseudomonadati</taxon>
        <taxon>Pseudomonadota</taxon>
        <taxon>Gammaproteobacteria</taxon>
        <taxon>Enterobacterales</taxon>
        <taxon>Enterobacteriaceae</taxon>
        <taxon>Kluyvera</taxon>
    </lineage>
</organism>
<dbReference type="EMBL" id="DACSUM010000145">
    <property type="protein sequence ID" value="HAT3585187.1"/>
    <property type="molecule type" value="Genomic_DNA"/>
</dbReference>
<dbReference type="InterPro" id="IPR058163">
    <property type="entry name" value="LysR-type_TF_proteobact-type"/>
</dbReference>
<sequence>MKLRRLPHLGAIRAFDAVARHASFKLAAEEIGVTSTAISHQIRQLEETLGQRLFIRSARAVTLTASGEILFRASENMFTTLREAVTLIEAGAPPDALTLSTTSNFLTNWLVPRLPLLHQQLPDLELRFHSSTSLVDVRGAMADCAIRYSMQADESLESTLLWRDRFVLVASPALRLQSPEDLAGLTLFHIENRHVPTPEPDWQYWKETFGPAELAVQAGIRFDDETHAIQAAIAGQGVLLASELLIQYPLAQGLLHIALPGALPGGNYYFVTSAEKATRRNVQQFKQWLIHAFNDVTLSQMSVQPAR</sequence>
<keyword evidence="3" id="KW-0238">DNA-binding</keyword>
<dbReference type="EMBL" id="DACSUM010000006">
    <property type="protein sequence ID" value="HAT3580783.1"/>
    <property type="molecule type" value="Genomic_DNA"/>
</dbReference>
<dbReference type="SUPFAM" id="SSF53850">
    <property type="entry name" value="Periplasmic binding protein-like II"/>
    <property type="match status" value="1"/>
</dbReference>
<reference evidence="6" key="1">
    <citation type="journal article" date="2018" name="Genome Biol.">
        <title>SKESA: strategic k-mer extension for scrupulous assemblies.</title>
        <authorList>
            <person name="Souvorov A."/>
            <person name="Agarwala R."/>
            <person name="Lipman D.J."/>
        </authorList>
    </citation>
    <scope>NUCLEOTIDE SEQUENCE</scope>
    <source>
        <strain evidence="6">CAVp300</strain>
    </source>
</reference>
<dbReference type="GO" id="GO:0006351">
    <property type="term" value="P:DNA-templated transcription"/>
    <property type="evidence" value="ECO:0007669"/>
    <property type="project" value="TreeGrafter"/>
</dbReference>
<reference evidence="6" key="2">
    <citation type="submission" date="2020-10" db="EMBL/GenBank/DDBJ databases">
        <authorList>
            <consortium name="NCBI Pathogen Detection Project"/>
        </authorList>
    </citation>
    <scope>NUCLEOTIDE SEQUENCE</scope>
    <source>
        <strain evidence="6">CAVp300</strain>
    </source>
</reference>
<evidence type="ECO:0000313" key="8">
    <source>
        <dbReference type="Proteomes" id="UP000867740"/>
    </source>
</evidence>
<dbReference type="InterPro" id="IPR036390">
    <property type="entry name" value="WH_DNA-bd_sf"/>
</dbReference>
<comment type="caution">
    <text evidence="6">The sequence shown here is derived from an EMBL/GenBank/DDBJ whole genome shotgun (WGS) entry which is preliminary data.</text>
</comment>
<proteinExistence type="inferred from homology"/>
<gene>
    <name evidence="6" type="ORF">I8531_001044</name>
    <name evidence="7" type="ORF">I8531_005614</name>
</gene>
<dbReference type="InterPro" id="IPR036388">
    <property type="entry name" value="WH-like_DNA-bd_sf"/>
</dbReference>
<dbReference type="AlphaFoldDB" id="A0A9P3T4G5"/>
<dbReference type="InterPro" id="IPR005119">
    <property type="entry name" value="LysR_subst-bd"/>
</dbReference>
<evidence type="ECO:0000256" key="2">
    <source>
        <dbReference type="ARBA" id="ARBA00023015"/>
    </source>
</evidence>
<dbReference type="GO" id="GO:0003700">
    <property type="term" value="F:DNA-binding transcription factor activity"/>
    <property type="evidence" value="ECO:0007669"/>
    <property type="project" value="InterPro"/>
</dbReference>
<dbReference type="PROSITE" id="PS50931">
    <property type="entry name" value="HTH_LYSR"/>
    <property type="match status" value="1"/>
</dbReference>
<evidence type="ECO:0000259" key="5">
    <source>
        <dbReference type="PROSITE" id="PS50931"/>
    </source>
</evidence>
<dbReference type="SUPFAM" id="SSF46785">
    <property type="entry name" value="Winged helix' DNA-binding domain"/>
    <property type="match status" value="1"/>
</dbReference>
<keyword evidence="4" id="KW-0804">Transcription</keyword>
<dbReference type="PANTHER" id="PTHR30537:SF26">
    <property type="entry name" value="GLYCINE CLEAVAGE SYSTEM TRANSCRIPTIONAL ACTIVATOR"/>
    <property type="match status" value="1"/>
</dbReference>
<dbReference type="Gene3D" id="1.10.10.10">
    <property type="entry name" value="Winged helix-like DNA-binding domain superfamily/Winged helix DNA-binding domain"/>
    <property type="match status" value="1"/>
</dbReference>
<evidence type="ECO:0000256" key="4">
    <source>
        <dbReference type="ARBA" id="ARBA00023163"/>
    </source>
</evidence>
<dbReference type="Proteomes" id="UP000867740">
    <property type="component" value="Unassembled WGS sequence"/>
</dbReference>
<dbReference type="Pfam" id="PF03466">
    <property type="entry name" value="LysR_substrate"/>
    <property type="match status" value="1"/>
</dbReference>
<dbReference type="GO" id="GO:0043565">
    <property type="term" value="F:sequence-specific DNA binding"/>
    <property type="evidence" value="ECO:0007669"/>
    <property type="project" value="TreeGrafter"/>
</dbReference>
<evidence type="ECO:0000313" key="6">
    <source>
        <dbReference type="EMBL" id="HAT3580783.1"/>
    </source>
</evidence>
<dbReference type="CDD" id="cd08432">
    <property type="entry name" value="PBP2_GcdR_TrpI_HvrB_AmpR_like"/>
    <property type="match status" value="1"/>
</dbReference>
<evidence type="ECO:0000256" key="3">
    <source>
        <dbReference type="ARBA" id="ARBA00023125"/>
    </source>
</evidence>